<dbReference type="FunFam" id="3.10.129.10:FF:000031">
    <property type="entry name" value="Acyl-coenzyme A thioesterase 9, mitochondrial"/>
    <property type="match status" value="1"/>
</dbReference>
<evidence type="ECO:0000256" key="4">
    <source>
        <dbReference type="ARBA" id="ARBA00022946"/>
    </source>
</evidence>
<name>A0A1D1YQP3_9ARAE</name>
<dbReference type="PANTHER" id="PTHR12655">
    <property type="entry name" value="ACYL-COA THIOESTERASE"/>
    <property type="match status" value="1"/>
</dbReference>
<dbReference type="FunFam" id="3.10.129.10:FF:000023">
    <property type="entry name" value="Acyl-coenzyme A thioesterase 9, mitochondrial"/>
    <property type="match status" value="1"/>
</dbReference>
<feature type="domain" description="HotDog ACOT-type" evidence="6">
    <location>
        <begin position="227"/>
        <end position="355"/>
    </location>
</feature>
<dbReference type="EMBL" id="GDJX01010973">
    <property type="protein sequence ID" value="JAT56963.1"/>
    <property type="molecule type" value="Transcribed_RNA"/>
</dbReference>
<evidence type="ECO:0000256" key="3">
    <source>
        <dbReference type="ARBA" id="ARBA00022801"/>
    </source>
</evidence>
<sequence>SSSSSSSPMSRATTKPFSLLLSAAAPPTTPSFSAWVSHRGEPHNPGLLRSVAGSPTPPRTPSSPNPSASRLPNPPVPIGEPTYPAAASTAGATQKLHRNPVCSVSAAAQLRIFSSLRGDPCSRGTPAMAAGDVSSPGGQAGAEAGGSRSPPSVNIPVVSTFASPFQNSPSPISASSSIRKPLSLWPGLYHSPVTQALWEARSSIFERLLEPSTDGPPQSELLTKTPSQSRTSIVYHFSGDYILREQYRDPWNEVRIGKLLEDLDALAGTIAVKHCSNNDSTTRPLILVTASVDKMVLKKPLRVDTDLKIAGAVTWVGRSSIEIRMEITQSPQESDNASDPMALTANFTFVARDSKTLKSAPVNHLAPATELERKLYEEGEIRDRMRKKKREDQKREFEKGGHTFHGEVDRLKTLLAEGRVFCDMPALADRDSILIRDTHLENSLICQPQQRNLHGRIFGGFLMHRAFELAFSTAYAFAGQMPCFMEVDHVDFLRPVDVGDFLRFKSCVLYTQLENPDQPLINVEVVAHVTRPELRRSEVSNTFYFTFTVHLDSLKNGLRIRNVVPATEEEARRVLERIDAENSYFATV</sequence>
<accession>A0A1D1YQP3</accession>
<dbReference type="SUPFAM" id="SSF54637">
    <property type="entry name" value="Thioesterase/thiol ester dehydrase-isomerase"/>
    <property type="match status" value="2"/>
</dbReference>
<dbReference type="AlphaFoldDB" id="A0A1D1YQP3"/>
<keyword evidence="3" id="KW-0378">Hydrolase</keyword>
<feature type="region of interest" description="Disordered" evidence="5">
    <location>
        <begin position="30"/>
        <end position="91"/>
    </location>
</feature>
<evidence type="ECO:0000256" key="1">
    <source>
        <dbReference type="ARBA" id="ARBA00010458"/>
    </source>
</evidence>
<gene>
    <name evidence="7" type="primary">Acot9_0</name>
    <name evidence="7" type="ORF">g.103062</name>
</gene>
<dbReference type="GO" id="GO:0047617">
    <property type="term" value="F:fatty acyl-CoA hydrolase activity"/>
    <property type="evidence" value="ECO:0007669"/>
    <property type="project" value="TreeGrafter"/>
</dbReference>
<evidence type="ECO:0000256" key="5">
    <source>
        <dbReference type="SAM" id="MobiDB-lite"/>
    </source>
</evidence>
<feature type="non-terminal residue" evidence="7">
    <location>
        <position position="1"/>
    </location>
</feature>
<dbReference type="Pfam" id="PF03061">
    <property type="entry name" value="4HBT"/>
    <property type="match status" value="1"/>
</dbReference>
<dbReference type="PROSITE" id="PS51770">
    <property type="entry name" value="HOTDOG_ACOT"/>
    <property type="match status" value="2"/>
</dbReference>
<keyword evidence="2" id="KW-0677">Repeat</keyword>
<dbReference type="InterPro" id="IPR006683">
    <property type="entry name" value="Thioestr_dom"/>
</dbReference>
<proteinExistence type="inferred from homology"/>
<dbReference type="InterPro" id="IPR029069">
    <property type="entry name" value="HotDog_dom_sf"/>
</dbReference>
<dbReference type="InterPro" id="IPR033120">
    <property type="entry name" value="HOTDOG_ACOT"/>
</dbReference>
<protein>
    <submittedName>
        <fullName evidence="7">Acyl-coenzyme A thioesterase 9, mitochondrial</fullName>
    </submittedName>
</protein>
<organism evidence="7">
    <name type="scientific">Anthurium amnicola</name>
    <dbReference type="NCBI Taxonomy" id="1678845"/>
    <lineage>
        <taxon>Eukaryota</taxon>
        <taxon>Viridiplantae</taxon>
        <taxon>Streptophyta</taxon>
        <taxon>Embryophyta</taxon>
        <taxon>Tracheophyta</taxon>
        <taxon>Spermatophyta</taxon>
        <taxon>Magnoliopsida</taxon>
        <taxon>Liliopsida</taxon>
        <taxon>Araceae</taxon>
        <taxon>Pothoideae</taxon>
        <taxon>Potheae</taxon>
        <taxon>Anthurium</taxon>
    </lineage>
</organism>
<evidence type="ECO:0000256" key="2">
    <source>
        <dbReference type="ARBA" id="ARBA00022737"/>
    </source>
</evidence>
<dbReference type="GO" id="GO:0006637">
    <property type="term" value="P:acyl-CoA metabolic process"/>
    <property type="evidence" value="ECO:0007669"/>
    <property type="project" value="TreeGrafter"/>
</dbReference>
<feature type="region of interest" description="Disordered" evidence="5">
    <location>
        <begin position="122"/>
        <end position="151"/>
    </location>
</feature>
<dbReference type="PANTHER" id="PTHR12655:SF0">
    <property type="entry name" value="ACYL-COENZYME A THIOESTERASE 9, MITOCHONDRIAL"/>
    <property type="match status" value="1"/>
</dbReference>
<feature type="domain" description="HotDog ACOT-type" evidence="6">
    <location>
        <begin position="436"/>
        <end position="553"/>
    </location>
</feature>
<evidence type="ECO:0000313" key="7">
    <source>
        <dbReference type="EMBL" id="JAT56963.1"/>
    </source>
</evidence>
<comment type="similarity">
    <text evidence="1">Belongs to the acyl coenzyme A hydrolase family.</text>
</comment>
<feature type="compositionally biased region" description="Pro residues" evidence="5">
    <location>
        <begin position="55"/>
        <end position="64"/>
    </location>
</feature>
<evidence type="ECO:0000259" key="6">
    <source>
        <dbReference type="PROSITE" id="PS51770"/>
    </source>
</evidence>
<keyword evidence="4" id="KW-0809">Transit peptide</keyword>
<reference evidence="7" key="1">
    <citation type="submission" date="2015-07" db="EMBL/GenBank/DDBJ databases">
        <title>Transcriptome Assembly of Anthurium amnicola.</title>
        <authorList>
            <person name="Suzuki J."/>
        </authorList>
    </citation>
    <scope>NUCLEOTIDE SEQUENCE</scope>
</reference>
<dbReference type="CDD" id="cd03442">
    <property type="entry name" value="BFIT_BACH"/>
    <property type="match status" value="2"/>
</dbReference>
<dbReference type="Gene3D" id="3.10.129.10">
    <property type="entry name" value="Hotdog Thioesterase"/>
    <property type="match status" value="2"/>
</dbReference>